<sequence length="241" mass="27785">MSKKKKLVPKGNVRRSKKSRQSAKKATAKRDSGNLRQKKKASANTRKRKLVQRKRKTKKNRKRKTRRTTVMEILLALGISLLLFFAVFQLLLSLPKVEGYSMTPTTNDQDRLLVYKWGTIRRFSLIYFQEASSEENLVRRVIGLPGEELYYKNGSLFVNGNEIPERFLSTGSIDGVDELLTEDFTLNEATGSNRVPEDCYFVMGDNRSYATDSRYFGFVKKKEIIGVVKARIFPIHAMRQF</sequence>
<dbReference type="PANTHER" id="PTHR43390">
    <property type="entry name" value="SIGNAL PEPTIDASE I"/>
    <property type="match status" value="1"/>
</dbReference>
<accession>A0ABS4CMQ1</accession>
<dbReference type="InterPro" id="IPR019533">
    <property type="entry name" value="Peptidase_S26"/>
</dbReference>
<dbReference type="CDD" id="cd06530">
    <property type="entry name" value="S26_SPase_I"/>
    <property type="match status" value="1"/>
</dbReference>
<evidence type="ECO:0000256" key="4">
    <source>
        <dbReference type="SAM" id="MobiDB-lite"/>
    </source>
</evidence>
<dbReference type="Pfam" id="PF10502">
    <property type="entry name" value="Peptidase_S26"/>
    <property type="match status" value="1"/>
</dbReference>
<dbReference type="GO" id="GO:0009003">
    <property type="term" value="F:signal peptidase activity"/>
    <property type="evidence" value="ECO:0007669"/>
    <property type="project" value="UniProtKB-EC"/>
</dbReference>
<dbReference type="InterPro" id="IPR000223">
    <property type="entry name" value="Pept_S26A_signal_pept_1"/>
</dbReference>
<dbReference type="SUPFAM" id="SSF51306">
    <property type="entry name" value="LexA/Signal peptidase"/>
    <property type="match status" value="1"/>
</dbReference>
<keyword evidence="7" id="KW-1185">Reference proteome</keyword>
<dbReference type="Proteomes" id="UP000673375">
    <property type="component" value="Unassembled WGS sequence"/>
</dbReference>
<gene>
    <name evidence="6" type="primary">lepB</name>
    <name evidence="6" type="ORF">I6N96_16390</name>
</gene>
<protein>
    <recommendedName>
        <fullName evidence="3">Signal peptidase I</fullName>
        <ecNumber evidence="3">3.4.21.89</ecNumber>
    </recommendedName>
</protein>
<comment type="catalytic activity">
    <reaction evidence="3">
        <text>Cleavage of hydrophobic, N-terminal signal or leader sequences from secreted and periplasmic proteins.</text>
        <dbReference type="EC" id="3.4.21.89"/>
    </reaction>
</comment>
<proteinExistence type="inferred from homology"/>
<comment type="similarity">
    <text evidence="2 3">Belongs to the peptidase S26 family.</text>
</comment>
<evidence type="ECO:0000313" key="7">
    <source>
        <dbReference type="Proteomes" id="UP000673375"/>
    </source>
</evidence>
<dbReference type="NCBIfam" id="TIGR02227">
    <property type="entry name" value="sigpep_I_bact"/>
    <property type="match status" value="1"/>
</dbReference>
<evidence type="ECO:0000256" key="1">
    <source>
        <dbReference type="ARBA" id="ARBA00004401"/>
    </source>
</evidence>
<dbReference type="Gene3D" id="2.10.109.10">
    <property type="entry name" value="Umud Fragment, subunit A"/>
    <property type="match status" value="1"/>
</dbReference>
<comment type="subcellular location">
    <subcellularLocation>
        <location evidence="1">Cell membrane</location>
        <topology evidence="1">Single-pass type II membrane protein</topology>
    </subcellularLocation>
    <subcellularLocation>
        <location evidence="3">Membrane</location>
        <topology evidence="3">Single-pass type II membrane protein</topology>
    </subcellularLocation>
</comment>
<feature type="compositionally biased region" description="Basic residues" evidence="4">
    <location>
        <begin position="36"/>
        <end position="65"/>
    </location>
</feature>
<reference evidence="6 7" key="1">
    <citation type="submission" date="2020-12" db="EMBL/GenBank/DDBJ databases">
        <title>Vagococcus allomyrinae sp. nov. and Enterococcus lavae sp. nov., isolated from the larvae of Allomyrina dichotoma.</title>
        <authorList>
            <person name="Lee S.D."/>
        </authorList>
    </citation>
    <scope>NUCLEOTIDE SEQUENCE [LARGE SCALE GENOMIC DNA]</scope>
    <source>
        <strain evidence="6 7">BWM-S5</strain>
    </source>
</reference>
<dbReference type="RefSeq" id="WP_209558649.1">
    <property type="nucleotide sequence ID" value="NZ_JAEDXU010000010.1"/>
</dbReference>
<keyword evidence="3 6" id="KW-0378">Hydrolase</keyword>
<dbReference type="InterPro" id="IPR036286">
    <property type="entry name" value="LexA/Signal_pep-like_sf"/>
</dbReference>
<evidence type="ECO:0000256" key="2">
    <source>
        <dbReference type="ARBA" id="ARBA00009370"/>
    </source>
</evidence>
<keyword evidence="3" id="KW-0645">Protease</keyword>
<dbReference type="PRINTS" id="PR00727">
    <property type="entry name" value="LEADERPTASE"/>
</dbReference>
<comment type="caution">
    <text evidence="6">The sequence shown here is derived from an EMBL/GenBank/DDBJ whole genome shotgun (WGS) entry which is preliminary data.</text>
</comment>
<feature type="domain" description="Peptidase S26" evidence="5">
    <location>
        <begin position="71"/>
        <end position="232"/>
    </location>
</feature>
<evidence type="ECO:0000259" key="5">
    <source>
        <dbReference type="Pfam" id="PF10502"/>
    </source>
</evidence>
<dbReference type="PANTHER" id="PTHR43390:SF1">
    <property type="entry name" value="CHLOROPLAST PROCESSING PEPTIDASE"/>
    <property type="match status" value="1"/>
</dbReference>
<dbReference type="EC" id="3.4.21.89" evidence="3"/>
<organism evidence="6 7">
    <name type="scientific">Enterococcus larvae</name>
    <dbReference type="NCBI Taxonomy" id="2794352"/>
    <lineage>
        <taxon>Bacteria</taxon>
        <taxon>Bacillati</taxon>
        <taxon>Bacillota</taxon>
        <taxon>Bacilli</taxon>
        <taxon>Lactobacillales</taxon>
        <taxon>Enterococcaceae</taxon>
        <taxon>Enterococcus</taxon>
    </lineage>
</organism>
<evidence type="ECO:0000313" key="6">
    <source>
        <dbReference type="EMBL" id="MBP1047871.1"/>
    </source>
</evidence>
<feature type="region of interest" description="Disordered" evidence="4">
    <location>
        <begin position="1"/>
        <end position="65"/>
    </location>
</feature>
<dbReference type="EMBL" id="JAEDXU010000010">
    <property type="protein sequence ID" value="MBP1047871.1"/>
    <property type="molecule type" value="Genomic_DNA"/>
</dbReference>
<feature type="compositionally biased region" description="Basic residues" evidence="4">
    <location>
        <begin position="1"/>
        <end position="27"/>
    </location>
</feature>
<evidence type="ECO:0000256" key="3">
    <source>
        <dbReference type="RuleBase" id="RU362042"/>
    </source>
</evidence>
<name>A0ABS4CMQ1_9ENTE</name>